<evidence type="ECO:0000256" key="1">
    <source>
        <dbReference type="SAM" id="SignalP"/>
    </source>
</evidence>
<protein>
    <submittedName>
        <fullName evidence="2">Fe-S protein</fullName>
    </submittedName>
</protein>
<accession>A0A378I3I7</accession>
<dbReference type="RefSeq" id="WP_115303010.1">
    <property type="nucleotide sequence ID" value="NZ_CAAAHO010000007.1"/>
</dbReference>
<evidence type="ECO:0000313" key="2">
    <source>
        <dbReference type="EMBL" id="STX29330.1"/>
    </source>
</evidence>
<gene>
    <name evidence="2" type="ORF">NCTC13315_01869</name>
</gene>
<feature type="signal peptide" evidence="1">
    <location>
        <begin position="1"/>
        <end position="21"/>
    </location>
</feature>
<organism evidence="2 3">
    <name type="scientific">Legionella beliardensis</name>
    <dbReference type="NCBI Taxonomy" id="91822"/>
    <lineage>
        <taxon>Bacteria</taxon>
        <taxon>Pseudomonadati</taxon>
        <taxon>Pseudomonadota</taxon>
        <taxon>Gammaproteobacteria</taxon>
        <taxon>Legionellales</taxon>
        <taxon>Legionellaceae</taxon>
        <taxon>Legionella</taxon>
    </lineage>
</organism>
<dbReference type="EMBL" id="UGNV01000001">
    <property type="protein sequence ID" value="STX29330.1"/>
    <property type="molecule type" value="Genomic_DNA"/>
</dbReference>
<feature type="chain" id="PRO_5017003503" evidence="1">
    <location>
        <begin position="22"/>
        <end position="318"/>
    </location>
</feature>
<reference evidence="2 3" key="1">
    <citation type="submission" date="2018-06" db="EMBL/GenBank/DDBJ databases">
        <authorList>
            <consortium name="Pathogen Informatics"/>
            <person name="Doyle S."/>
        </authorList>
    </citation>
    <scope>NUCLEOTIDE SEQUENCE [LARGE SCALE GENOMIC DNA]</scope>
    <source>
        <strain evidence="2 3">NCTC13315</strain>
    </source>
</reference>
<proteinExistence type="predicted"/>
<dbReference type="Proteomes" id="UP000254968">
    <property type="component" value="Unassembled WGS sequence"/>
</dbReference>
<keyword evidence="1" id="KW-0732">Signal</keyword>
<evidence type="ECO:0000313" key="3">
    <source>
        <dbReference type="Proteomes" id="UP000254968"/>
    </source>
</evidence>
<name>A0A378I3I7_9GAMM</name>
<dbReference type="AlphaFoldDB" id="A0A378I3I7"/>
<keyword evidence="3" id="KW-1185">Reference proteome</keyword>
<dbReference type="OrthoDB" id="7240756at2"/>
<sequence length="318" mass="35626">MQRVAAKFLLFFLCTSIYGLAAADGPWYTGPLLAPAGHTIPKGHTNFEPYAFITDNDGIFNRYWRLTHVPHSNSVVGNPIFTHGLTDSMDIQYSLPYSYNRQKSREYEHISDVSAILGYQLIEQGKSKWRPDLRVTLQEIFPTGKYKGLNPLNNGIDATGLGSYQTGVNLNFQHRLQFSEINYLRTRLSIAYLVPLDVNLRGITSFGGNPDTFGRIDPGNMFSIDLAGEFNLTQNWVAVMEGYYATRQGTKFRGYPGFNSKGNAETIGHGLVEEITLAPAIEYNFNENVGIIGGYWFSLTGRDTVDFKSIVIALNIFM</sequence>